<evidence type="ECO:0000256" key="9">
    <source>
        <dbReference type="ARBA" id="ARBA00022763"/>
    </source>
</evidence>
<keyword evidence="7" id="KW-0479">Metal-binding</keyword>
<dbReference type="GO" id="GO:0004527">
    <property type="term" value="F:exonuclease activity"/>
    <property type="evidence" value="ECO:0007669"/>
    <property type="project" value="UniProtKB-KW"/>
</dbReference>
<gene>
    <name evidence="26" type="ORF">GCM10011342_07590</name>
</gene>
<evidence type="ECO:0000256" key="19">
    <source>
        <dbReference type="ARBA" id="ARBA00029943"/>
    </source>
</evidence>
<dbReference type="PANTHER" id="PTHR42705">
    <property type="entry name" value="BIFUNCTIONAL NON-HOMOLOGOUS END JOINING PROTEIN LIGD"/>
    <property type="match status" value="1"/>
</dbReference>
<dbReference type="CDD" id="cd07906">
    <property type="entry name" value="Adenylation_DNA_ligase_LigD_LigC"/>
    <property type="match status" value="1"/>
</dbReference>
<dbReference type="Pfam" id="PF04679">
    <property type="entry name" value="DNA_ligase_A_C"/>
    <property type="match status" value="1"/>
</dbReference>
<evidence type="ECO:0000256" key="5">
    <source>
        <dbReference type="ARBA" id="ARBA00022695"/>
    </source>
</evidence>
<keyword evidence="16" id="KW-0234">DNA repair</keyword>
<evidence type="ECO:0000256" key="15">
    <source>
        <dbReference type="ARBA" id="ARBA00023172"/>
    </source>
</evidence>
<evidence type="ECO:0000256" key="1">
    <source>
        <dbReference type="ARBA" id="ARBA00001936"/>
    </source>
</evidence>
<dbReference type="InterPro" id="IPR033651">
    <property type="entry name" value="PaeLigD_Pol-like"/>
</dbReference>
<dbReference type="GO" id="GO:0003910">
    <property type="term" value="F:DNA ligase (ATP) activity"/>
    <property type="evidence" value="ECO:0007669"/>
    <property type="project" value="UniProtKB-EC"/>
</dbReference>
<feature type="compositionally biased region" description="Low complexity" evidence="21">
    <location>
        <begin position="538"/>
        <end position="550"/>
    </location>
</feature>
<evidence type="ECO:0000256" key="14">
    <source>
        <dbReference type="ARBA" id="ARBA00023125"/>
    </source>
</evidence>
<dbReference type="SUPFAM" id="SSF50249">
    <property type="entry name" value="Nucleic acid-binding proteins"/>
    <property type="match status" value="1"/>
</dbReference>
<dbReference type="Gene3D" id="3.30.470.30">
    <property type="entry name" value="DNA ligase/mRNA capping enzyme"/>
    <property type="match status" value="1"/>
</dbReference>
<keyword evidence="14" id="KW-0238">DNA-binding</keyword>
<dbReference type="InterPro" id="IPR014146">
    <property type="entry name" value="LigD_ligase_dom"/>
</dbReference>
<dbReference type="NCBIfam" id="NF004628">
    <property type="entry name" value="PRK05972.1"/>
    <property type="match status" value="1"/>
</dbReference>
<dbReference type="EMBL" id="BMGH01000001">
    <property type="protein sequence ID" value="GGD01079.1"/>
    <property type="molecule type" value="Genomic_DNA"/>
</dbReference>
<evidence type="ECO:0000256" key="16">
    <source>
        <dbReference type="ARBA" id="ARBA00023204"/>
    </source>
</evidence>
<feature type="compositionally biased region" description="Basic and acidic residues" evidence="21">
    <location>
        <begin position="516"/>
        <end position="537"/>
    </location>
</feature>
<dbReference type="CDD" id="cd04862">
    <property type="entry name" value="PaeLigD_Pol_like"/>
    <property type="match status" value="1"/>
</dbReference>
<sequence>MTSSLQTYHEKRDFGKTPEPKGKVSRKKGNLYMVQKHDATRLHFDLRLELDGVLKSWAVTKGPSLDPSVKRLAVRTEDHPVDYGDFEGVIPSGYGKGTVMLWDTGSWEAQEDPHEGLKKGSLKITLKGERLKGGFALVRMKSKKGEKRENWLLIKERDGTQNEDLDPVAEWTDSVKTGRDFDGIEENGPTLKEAQTGTKRKKDSEKLSAKSSPKPAGKSAASLPAFIEPQLATLGEEPPEGEDWLHEIKYDGYRLIACWAKGSAKLYTRSGKDWTGKYPVIADAFAALPGSGVIDGELVAINDQGHSDFGALQAAMKSGDRASLVYYAFDLLKDGRKDWRKQKQHARKDALATLLDGVGDPIRYSDHVVGKGDDVIGKACQMGLEGIISKRADAKYQSKRTRSWIKSKCTGNDEFVIGGYRKSDKKGRPFASLLLGDYVDGDLVYRGRVGTGFSEDLMADLSARMKTLERKTPPFAGMPPDAKRGAVFLTPDLVGQIAYTEITSDGHLRHPSFLGLREDKPANEVKSEKEKMKEVEPAKSSASGSSKSSGNTVAGVKLSSPDRVLYPDQGVTKHDLAEYFAEIAEHMLPHIKDRPVSLVRCPSGRTGSCFFQKHHNAGTPDHMAAVTIIEKDGDKGDYLLLGTQKALVSAAQIGALELHIWGARKDIIEKPDRIVFDLDPDEGKAFEDVKKAAQDIRDLLAAADLQSFAMLTGGKGVHVVVPVERRHDWATVKGFASGFARRLAQEDPSRFTATMSKAKRKGKIFIDWLRNERGATAICPYSTRSRTNAPVATPLTWDELARAASGADYTIANIRQRLARLKSDPWGDYASVRQSLHKGLLDELLG</sequence>
<dbReference type="NCBIfam" id="TIGR02779">
    <property type="entry name" value="NHEJ_ligase_lig"/>
    <property type="match status" value="1"/>
</dbReference>
<comment type="caution">
    <text evidence="26">The sequence shown here is derived from an EMBL/GenBank/DDBJ whole genome shotgun (WGS) entry which is preliminary data.</text>
</comment>
<proteinExistence type="predicted"/>
<feature type="domain" description="DNA ligase D polymerase" evidence="25">
    <location>
        <begin position="572"/>
        <end position="826"/>
    </location>
</feature>
<keyword evidence="8" id="KW-0547">Nucleotide-binding</keyword>
<reference evidence="26" key="2">
    <citation type="submission" date="2020-09" db="EMBL/GenBank/DDBJ databases">
        <authorList>
            <person name="Sun Q."/>
            <person name="Zhou Y."/>
        </authorList>
    </citation>
    <scope>NUCLEOTIDE SEQUENCE</scope>
    <source>
        <strain evidence="26">CGMCC 1.12921</strain>
    </source>
</reference>
<feature type="compositionally biased region" description="Basic and acidic residues" evidence="21">
    <location>
        <begin position="8"/>
        <end position="22"/>
    </location>
</feature>
<keyword evidence="5" id="KW-0548">Nucleotidyltransferase</keyword>
<dbReference type="Pfam" id="PF21686">
    <property type="entry name" value="LigD_Prim-Pol"/>
    <property type="match status" value="1"/>
</dbReference>
<dbReference type="Gene3D" id="3.90.920.10">
    <property type="entry name" value="DNA primase, PRIM domain"/>
    <property type="match status" value="1"/>
</dbReference>
<dbReference type="GO" id="GO:0006281">
    <property type="term" value="P:DNA repair"/>
    <property type="evidence" value="ECO:0007669"/>
    <property type="project" value="UniProtKB-KW"/>
</dbReference>
<feature type="region of interest" description="Disordered" evidence="21">
    <location>
        <begin position="176"/>
        <end position="222"/>
    </location>
</feature>
<dbReference type="GO" id="GO:0005524">
    <property type="term" value="F:ATP binding"/>
    <property type="evidence" value="ECO:0007669"/>
    <property type="project" value="UniProtKB-KW"/>
</dbReference>
<feature type="region of interest" description="Disordered" evidence="21">
    <location>
        <begin position="1"/>
        <end position="26"/>
    </location>
</feature>
<dbReference type="RefSeq" id="WP_188159954.1">
    <property type="nucleotide sequence ID" value="NZ_BMGH01000001.1"/>
</dbReference>
<feature type="domain" description="ATP-dependent DNA ligase family profile" evidence="22">
    <location>
        <begin position="241"/>
        <end position="408"/>
    </location>
</feature>
<keyword evidence="11" id="KW-0269">Exonuclease</keyword>
<feature type="domain" description="DNA ligase ATP-dependent C-terminal" evidence="23">
    <location>
        <begin position="427"/>
        <end position="520"/>
    </location>
</feature>
<evidence type="ECO:0000256" key="3">
    <source>
        <dbReference type="ARBA" id="ARBA00022598"/>
    </source>
</evidence>
<dbReference type="InterPro" id="IPR014145">
    <property type="entry name" value="LigD_pol_dom"/>
</dbReference>
<evidence type="ECO:0000259" key="23">
    <source>
        <dbReference type="Pfam" id="PF04679"/>
    </source>
</evidence>
<dbReference type="AlphaFoldDB" id="A0A8J2V2J3"/>
<dbReference type="InterPro" id="IPR012309">
    <property type="entry name" value="DNA_ligase_ATP-dep_C"/>
</dbReference>
<keyword evidence="17" id="KW-0464">Manganese</keyword>
<dbReference type="GO" id="GO:0046872">
    <property type="term" value="F:metal ion binding"/>
    <property type="evidence" value="ECO:0007669"/>
    <property type="project" value="UniProtKB-KW"/>
</dbReference>
<dbReference type="InterPro" id="IPR014143">
    <property type="entry name" value="NHEJ_ligase_prk"/>
</dbReference>
<keyword evidence="18" id="KW-0511">Multifunctional enzyme</keyword>
<dbReference type="Gene3D" id="2.40.50.140">
    <property type="entry name" value="Nucleic acid-binding proteins"/>
    <property type="match status" value="1"/>
</dbReference>
<dbReference type="GO" id="GO:0003677">
    <property type="term" value="F:DNA binding"/>
    <property type="evidence" value="ECO:0007669"/>
    <property type="project" value="UniProtKB-KW"/>
</dbReference>
<dbReference type="Proteomes" id="UP000613582">
    <property type="component" value="Unassembled WGS sequence"/>
</dbReference>
<dbReference type="CDD" id="cd07971">
    <property type="entry name" value="OBF_DNA_ligase_LigD"/>
    <property type="match status" value="1"/>
</dbReference>
<evidence type="ECO:0000256" key="2">
    <source>
        <dbReference type="ARBA" id="ARBA00012727"/>
    </source>
</evidence>
<keyword evidence="10" id="KW-0378">Hydrolase</keyword>
<evidence type="ECO:0000256" key="17">
    <source>
        <dbReference type="ARBA" id="ARBA00023211"/>
    </source>
</evidence>
<evidence type="ECO:0000256" key="11">
    <source>
        <dbReference type="ARBA" id="ARBA00022839"/>
    </source>
</evidence>
<evidence type="ECO:0000256" key="12">
    <source>
        <dbReference type="ARBA" id="ARBA00022840"/>
    </source>
</evidence>
<evidence type="ECO:0000256" key="4">
    <source>
        <dbReference type="ARBA" id="ARBA00022679"/>
    </source>
</evidence>
<keyword evidence="9" id="KW-0227">DNA damage</keyword>
<dbReference type="EC" id="6.5.1.1" evidence="2"/>
<keyword evidence="3 26" id="KW-0436">Ligase</keyword>
<dbReference type="NCBIfam" id="TIGR02778">
    <property type="entry name" value="ligD_pol"/>
    <property type="match status" value="1"/>
</dbReference>
<dbReference type="InterPro" id="IPR052171">
    <property type="entry name" value="NHEJ_LigD"/>
</dbReference>
<reference evidence="26" key="1">
    <citation type="journal article" date="2014" name="Int. J. Syst. Evol. Microbiol.">
        <title>Complete genome sequence of Corynebacterium casei LMG S-19264T (=DSM 44701T), isolated from a smear-ripened cheese.</title>
        <authorList>
            <consortium name="US DOE Joint Genome Institute (JGI-PGF)"/>
            <person name="Walter F."/>
            <person name="Albersmeier A."/>
            <person name="Kalinowski J."/>
            <person name="Ruckert C."/>
        </authorList>
    </citation>
    <scope>NUCLEOTIDE SEQUENCE</scope>
    <source>
        <strain evidence="26">CGMCC 1.12921</strain>
    </source>
</reference>
<evidence type="ECO:0000256" key="10">
    <source>
        <dbReference type="ARBA" id="ARBA00022801"/>
    </source>
</evidence>
<evidence type="ECO:0000256" key="7">
    <source>
        <dbReference type="ARBA" id="ARBA00022723"/>
    </source>
</evidence>
<dbReference type="Pfam" id="PF01068">
    <property type="entry name" value="DNA_ligase_A_M"/>
    <property type="match status" value="1"/>
</dbReference>
<evidence type="ECO:0000256" key="18">
    <source>
        <dbReference type="ARBA" id="ARBA00023268"/>
    </source>
</evidence>
<evidence type="ECO:0000256" key="21">
    <source>
        <dbReference type="SAM" id="MobiDB-lite"/>
    </source>
</evidence>
<evidence type="ECO:0000256" key="13">
    <source>
        <dbReference type="ARBA" id="ARBA00022932"/>
    </source>
</evidence>
<accession>A0A8J2V2J3</accession>
<dbReference type="GO" id="GO:0003887">
    <property type="term" value="F:DNA-directed DNA polymerase activity"/>
    <property type="evidence" value="ECO:0007669"/>
    <property type="project" value="UniProtKB-KW"/>
</dbReference>
<evidence type="ECO:0000313" key="27">
    <source>
        <dbReference type="Proteomes" id="UP000613582"/>
    </source>
</evidence>
<name>A0A8J2V2J3_9PROT</name>
<organism evidence="26 27">
    <name type="scientific">Aquisalinus flavus</name>
    <dbReference type="NCBI Taxonomy" id="1526572"/>
    <lineage>
        <taxon>Bacteria</taxon>
        <taxon>Pseudomonadati</taxon>
        <taxon>Pseudomonadota</taxon>
        <taxon>Alphaproteobacteria</taxon>
        <taxon>Parvularculales</taxon>
        <taxon>Parvularculaceae</taxon>
        <taxon>Aquisalinus</taxon>
    </lineage>
</organism>
<dbReference type="NCBIfam" id="TIGR02776">
    <property type="entry name" value="NHEJ_ligase_prk"/>
    <property type="match status" value="1"/>
</dbReference>
<dbReference type="SUPFAM" id="SSF56091">
    <property type="entry name" value="DNA ligase/mRNA capping enzyme, catalytic domain"/>
    <property type="match status" value="1"/>
</dbReference>
<keyword evidence="6" id="KW-0540">Nuclease</keyword>
<evidence type="ECO:0000256" key="8">
    <source>
        <dbReference type="ARBA" id="ARBA00022741"/>
    </source>
</evidence>
<dbReference type="InterPro" id="IPR012340">
    <property type="entry name" value="NA-bd_OB-fold"/>
</dbReference>
<protein>
    <recommendedName>
        <fullName evidence="2">DNA ligase (ATP)</fullName>
        <ecNumber evidence="2">6.5.1.1</ecNumber>
    </recommendedName>
    <alternativeName>
        <fullName evidence="19">NHEJ DNA polymerase</fullName>
    </alternativeName>
</protein>
<evidence type="ECO:0000256" key="6">
    <source>
        <dbReference type="ARBA" id="ARBA00022722"/>
    </source>
</evidence>
<dbReference type="Pfam" id="PF13298">
    <property type="entry name" value="LigD_N"/>
    <property type="match status" value="1"/>
</dbReference>
<dbReference type="InterPro" id="IPR014144">
    <property type="entry name" value="LigD_PE_domain"/>
</dbReference>
<keyword evidence="13" id="KW-0239">DNA-directed DNA polymerase</keyword>
<keyword evidence="15" id="KW-0233">DNA recombination</keyword>
<dbReference type="InterPro" id="IPR012310">
    <property type="entry name" value="DNA_ligase_ATP-dep_cent"/>
</dbReference>
<evidence type="ECO:0000259" key="24">
    <source>
        <dbReference type="Pfam" id="PF13298"/>
    </source>
</evidence>
<keyword evidence="27" id="KW-1185">Reference proteome</keyword>
<keyword evidence="4" id="KW-0808">Transferase</keyword>
<evidence type="ECO:0000256" key="20">
    <source>
        <dbReference type="ARBA" id="ARBA00034003"/>
    </source>
</evidence>
<evidence type="ECO:0000259" key="25">
    <source>
        <dbReference type="Pfam" id="PF21686"/>
    </source>
</evidence>
<dbReference type="NCBIfam" id="TIGR02777">
    <property type="entry name" value="LigD_PE_dom"/>
    <property type="match status" value="1"/>
</dbReference>
<dbReference type="Gene3D" id="3.30.1490.70">
    <property type="match status" value="1"/>
</dbReference>
<dbReference type="GO" id="GO:0006310">
    <property type="term" value="P:DNA recombination"/>
    <property type="evidence" value="ECO:0007669"/>
    <property type="project" value="UniProtKB-KW"/>
</dbReference>
<dbReference type="PANTHER" id="PTHR42705:SF2">
    <property type="entry name" value="BIFUNCTIONAL NON-HOMOLOGOUS END JOINING PROTEIN LIGD"/>
    <property type="match status" value="1"/>
</dbReference>
<evidence type="ECO:0000313" key="26">
    <source>
        <dbReference type="EMBL" id="GGD01079.1"/>
    </source>
</evidence>
<feature type="region of interest" description="Disordered" evidence="21">
    <location>
        <begin position="510"/>
        <end position="555"/>
    </location>
</feature>
<keyword evidence="12" id="KW-0067">ATP-binding</keyword>
<feature type="compositionally biased region" description="Low complexity" evidence="21">
    <location>
        <begin position="209"/>
        <end position="222"/>
    </location>
</feature>
<feature type="domain" description="DNA ligase D 3'-phosphoesterase" evidence="24">
    <location>
        <begin position="35"/>
        <end position="139"/>
    </location>
</feature>
<comment type="cofactor">
    <cofactor evidence="1">
        <name>Mn(2+)</name>
        <dbReference type="ChEBI" id="CHEBI:29035"/>
    </cofactor>
</comment>
<comment type="catalytic activity">
    <reaction evidence="20">
        <text>ATP + (deoxyribonucleotide)n-3'-hydroxyl + 5'-phospho-(deoxyribonucleotide)m = (deoxyribonucleotide)n+m + AMP + diphosphate.</text>
        <dbReference type="EC" id="6.5.1.1"/>
    </reaction>
</comment>
<evidence type="ECO:0000259" key="22">
    <source>
        <dbReference type="Pfam" id="PF01068"/>
    </source>
</evidence>